<dbReference type="PANTHER" id="PTHR32282:SF33">
    <property type="entry name" value="PEPTIDOGLYCAN GLYCOSYLTRANSFERASE"/>
    <property type="match status" value="1"/>
</dbReference>
<evidence type="ECO:0000256" key="8">
    <source>
        <dbReference type="ARBA" id="ARBA00022801"/>
    </source>
</evidence>
<dbReference type="RefSeq" id="WP_331928077.1">
    <property type="nucleotide sequence ID" value="NZ_JBEPLU010000001.1"/>
</dbReference>
<dbReference type="InterPro" id="IPR050396">
    <property type="entry name" value="Glycosyltr_51/Transpeptidase"/>
</dbReference>
<comment type="caution">
    <text evidence="14">The sequence shown here is derived from an EMBL/GenBank/DDBJ whole genome shotgun (WGS) entry which is preliminary data.</text>
</comment>
<evidence type="ECO:0000256" key="2">
    <source>
        <dbReference type="ARBA" id="ARBA00007090"/>
    </source>
</evidence>
<dbReference type="InterPro" id="IPR001460">
    <property type="entry name" value="PCN-bd_Tpept"/>
</dbReference>
<evidence type="ECO:0000313" key="14">
    <source>
        <dbReference type="EMBL" id="MET3526847.1"/>
    </source>
</evidence>
<dbReference type="InterPro" id="IPR001264">
    <property type="entry name" value="Glyco_trans_51"/>
</dbReference>
<evidence type="ECO:0000256" key="11">
    <source>
        <dbReference type="ARBA" id="ARBA00049902"/>
    </source>
</evidence>
<dbReference type="PANTHER" id="PTHR32282">
    <property type="entry name" value="BINDING PROTEIN TRANSPEPTIDASE, PUTATIVE-RELATED"/>
    <property type="match status" value="1"/>
</dbReference>
<comment type="similarity">
    <text evidence="3">In the N-terminal section; belongs to the glycosyltransferase 51 family.</text>
</comment>
<keyword evidence="8 14" id="KW-0378">Hydrolase</keyword>
<accession>A0ABV2EJG2</accession>
<organism evidence="14 15">
    <name type="scientific">Phenylobacterium koreense</name>
    <dbReference type="NCBI Taxonomy" id="266125"/>
    <lineage>
        <taxon>Bacteria</taxon>
        <taxon>Pseudomonadati</taxon>
        <taxon>Pseudomonadota</taxon>
        <taxon>Alphaproteobacteria</taxon>
        <taxon>Caulobacterales</taxon>
        <taxon>Caulobacteraceae</taxon>
        <taxon>Phenylobacterium</taxon>
    </lineage>
</organism>
<sequence length="607" mass="63779">MIPFAIAASLSLTAPELPPLPPIKRDPQVTYVDRAGAVLGVRGGRYGPPVDIAKLPAHVPAAFVAIEDRRFYEHTGFDPVGMARALVANAEQGRAAQGASTITQQLARNLYLSPDQTMERKARELMYAVQLERTYSKKQILGLYLSRVYFGSGAYGLEAASRRYFNKPAARLTLREAATLAGVLKSPTAYNPIEQPKRAAQRADLVLAVMVETGAISPAARTKAMSQPLKLAPSAAGGASQYFIDWLDGERRRLVGQPKQDVVVETTLDAGLETAAASALRSTVARYQAQAVSQGALVAVDGLGRVRAMVGGLDYAAAPYNRAVSAKRQAGSSWKPFVYLTALEQGSTPDTTVVDEPVVFGTWSPENYGDAYAGTLTLEQAVAQSVNTVAVRLADEVGRPNVAATAKRLGIVSAVNTDPAMALGTSLVSPLEMAQAYGAFANGGKRVSAYGIERIRTNGGTVLYQRKATSQAQVIANPALSDLNRMLRNAVVAGTGARARVPGYDLAGKTGTTSDYKDAWFAGYTGGLAAVVWMGNDNGAPMKRVTGGAAPAEAWRSFMTVALKRGPAQAIPAGPPAPLPPPAPILDPTLQTVAAPAAPTPLAPVAN</sequence>
<keyword evidence="4" id="KW-0121">Carboxypeptidase</keyword>
<dbReference type="Pfam" id="PF00912">
    <property type="entry name" value="Transgly"/>
    <property type="match status" value="1"/>
</dbReference>
<dbReference type="GO" id="GO:0016757">
    <property type="term" value="F:glycosyltransferase activity"/>
    <property type="evidence" value="ECO:0007669"/>
    <property type="project" value="UniProtKB-KW"/>
</dbReference>
<dbReference type="Gene3D" id="3.40.710.10">
    <property type="entry name" value="DD-peptidase/beta-lactamase superfamily"/>
    <property type="match status" value="1"/>
</dbReference>
<evidence type="ECO:0000313" key="15">
    <source>
        <dbReference type="Proteomes" id="UP001549110"/>
    </source>
</evidence>
<keyword evidence="7 14" id="KW-0808">Transferase</keyword>
<reference evidence="14 15" key="1">
    <citation type="submission" date="2024-06" db="EMBL/GenBank/DDBJ databases">
        <title>Genomic Encyclopedia of Type Strains, Phase IV (KMG-IV): sequencing the most valuable type-strain genomes for metagenomic binning, comparative biology and taxonomic classification.</title>
        <authorList>
            <person name="Goeker M."/>
        </authorList>
    </citation>
    <scope>NUCLEOTIDE SEQUENCE [LARGE SCALE GENOMIC DNA]</scope>
    <source>
        <strain evidence="14 15">DSM 17809</strain>
    </source>
</reference>
<dbReference type="Gene3D" id="1.10.3810.10">
    <property type="entry name" value="Biosynthetic peptidoglycan transglycosylase-like"/>
    <property type="match status" value="1"/>
</dbReference>
<dbReference type="Pfam" id="PF00905">
    <property type="entry name" value="Transpeptidase"/>
    <property type="match status" value="1"/>
</dbReference>
<dbReference type="GO" id="GO:0016787">
    <property type="term" value="F:hydrolase activity"/>
    <property type="evidence" value="ECO:0007669"/>
    <property type="project" value="UniProtKB-KW"/>
</dbReference>
<dbReference type="SUPFAM" id="SSF56601">
    <property type="entry name" value="beta-lactamase/transpeptidase-like"/>
    <property type="match status" value="1"/>
</dbReference>
<evidence type="ECO:0000256" key="6">
    <source>
        <dbReference type="ARBA" id="ARBA00022676"/>
    </source>
</evidence>
<keyword evidence="9" id="KW-0511">Multifunctional enzyme</keyword>
<name>A0ABV2EJG2_9CAUL</name>
<comment type="pathway">
    <text evidence="1">Cell wall biogenesis; peptidoglycan biosynthesis.</text>
</comment>
<dbReference type="InterPro" id="IPR012338">
    <property type="entry name" value="Beta-lactam/transpept-like"/>
</dbReference>
<dbReference type="EC" id="2.4.99.28" evidence="10"/>
<evidence type="ECO:0000256" key="1">
    <source>
        <dbReference type="ARBA" id="ARBA00004752"/>
    </source>
</evidence>
<evidence type="ECO:0000256" key="5">
    <source>
        <dbReference type="ARBA" id="ARBA00022670"/>
    </source>
</evidence>
<evidence type="ECO:0000256" key="4">
    <source>
        <dbReference type="ARBA" id="ARBA00022645"/>
    </source>
</evidence>
<dbReference type="SUPFAM" id="SSF53955">
    <property type="entry name" value="Lysozyme-like"/>
    <property type="match status" value="1"/>
</dbReference>
<proteinExistence type="inferred from homology"/>
<comment type="catalytic activity">
    <reaction evidence="11">
        <text>[GlcNAc-(1-&gt;4)-Mur2Ac(oyl-L-Ala-gamma-D-Glu-L-Lys-D-Ala-D-Ala)](n)-di-trans,octa-cis-undecaprenyl diphosphate + beta-D-GlcNAc-(1-&gt;4)-Mur2Ac(oyl-L-Ala-gamma-D-Glu-L-Lys-D-Ala-D-Ala)-di-trans,octa-cis-undecaprenyl diphosphate = [GlcNAc-(1-&gt;4)-Mur2Ac(oyl-L-Ala-gamma-D-Glu-L-Lys-D-Ala-D-Ala)](n+1)-di-trans,octa-cis-undecaprenyl diphosphate + di-trans,octa-cis-undecaprenyl diphosphate + H(+)</text>
        <dbReference type="Rhea" id="RHEA:23708"/>
        <dbReference type="Rhea" id="RHEA-COMP:9602"/>
        <dbReference type="Rhea" id="RHEA-COMP:9603"/>
        <dbReference type="ChEBI" id="CHEBI:15378"/>
        <dbReference type="ChEBI" id="CHEBI:58405"/>
        <dbReference type="ChEBI" id="CHEBI:60033"/>
        <dbReference type="ChEBI" id="CHEBI:78435"/>
        <dbReference type="EC" id="2.4.99.28"/>
    </reaction>
</comment>
<feature type="domain" description="Glycosyl transferase family 51" evidence="13">
    <location>
        <begin position="47"/>
        <end position="210"/>
    </location>
</feature>
<keyword evidence="5" id="KW-0645">Protease</keyword>
<protein>
    <recommendedName>
        <fullName evidence="10">peptidoglycan glycosyltransferase</fullName>
        <ecNumber evidence="10">2.4.99.28</ecNumber>
    </recommendedName>
</protein>
<evidence type="ECO:0000256" key="7">
    <source>
        <dbReference type="ARBA" id="ARBA00022679"/>
    </source>
</evidence>
<dbReference type="InterPro" id="IPR023346">
    <property type="entry name" value="Lysozyme-like_dom_sf"/>
</dbReference>
<dbReference type="NCBIfam" id="TIGR02074">
    <property type="entry name" value="PBP_1a_fam"/>
    <property type="match status" value="1"/>
</dbReference>
<evidence type="ECO:0000259" key="12">
    <source>
        <dbReference type="Pfam" id="PF00905"/>
    </source>
</evidence>
<evidence type="ECO:0000259" key="13">
    <source>
        <dbReference type="Pfam" id="PF00912"/>
    </source>
</evidence>
<evidence type="ECO:0000256" key="3">
    <source>
        <dbReference type="ARBA" id="ARBA00007739"/>
    </source>
</evidence>
<gene>
    <name evidence="14" type="ORF">ABID41_001942</name>
</gene>
<dbReference type="Proteomes" id="UP001549110">
    <property type="component" value="Unassembled WGS sequence"/>
</dbReference>
<keyword evidence="15" id="KW-1185">Reference proteome</keyword>
<feature type="domain" description="Penicillin-binding protein transpeptidase" evidence="12">
    <location>
        <begin position="304"/>
        <end position="526"/>
    </location>
</feature>
<comment type="similarity">
    <text evidence="2">In the C-terminal section; belongs to the transpeptidase family.</text>
</comment>
<keyword evidence="6 14" id="KW-0328">Glycosyltransferase</keyword>
<evidence type="ECO:0000256" key="9">
    <source>
        <dbReference type="ARBA" id="ARBA00023268"/>
    </source>
</evidence>
<evidence type="ECO:0000256" key="10">
    <source>
        <dbReference type="ARBA" id="ARBA00044770"/>
    </source>
</evidence>
<dbReference type="EMBL" id="JBEPLU010000001">
    <property type="protein sequence ID" value="MET3526847.1"/>
    <property type="molecule type" value="Genomic_DNA"/>
</dbReference>
<dbReference type="InterPro" id="IPR036950">
    <property type="entry name" value="PBP_transglycosylase"/>
</dbReference>